<dbReference type="AlphaFoldDB" id="A0A367WI90"/>
<feature type="non-terminal residue" evidence="1">
    <location>
        <position position="1"/>
    </location>
</feature>
<evidence type="ECO:0000313" key="1">
    <source>
        <dbReference type="EMBL" id="RCK40949.1"/>
    </source>
</evidence>
<dbReference type="Proteomes" id="UP000252255">
    <property type="component" value="Unassembled WGS sequence"/>
</dbReference>
<evidence type="ECO:0000313" key="2">
    <source>
        <dbReference type="Proteomes" id="UP000252255"/>
    </source>
</evidence>
<dbReference type="EMBL" id="JPWI01000027">
    <property type="protein sequence ID" value="RCK40949.1"/>
    <property type="molecule type" value="Genomic_DNA"/>
</dbReference>
<sequence length="33" mass="3705">SAKDLQTVIDMGMEEGLTSTLERLDELLLKLNQ</sequence>
<accession>A0A367WI90</accession>
<gene>
    <name evidence="1" type="ORF">TH30_22470</name>
</gene>
<name>A0A367WI90_9PROT</name>
<protein>
    <submittedName>
        <fullName evidence="1">ATPase</fullName>
    </submittedName>
</protein>
<organism evidence="1 2">
    <name type="scientific">Thalassospira profundimaris</name>
    <dbReference type="NCBI Taxonomy" id="502049"/>
    <lineage>
        <taxon>Bacteria</taxon>
        <taxon>Pseudomonadati</taxon>
        <taxon>Pseudomonadota</taxon>
        <taxon>Alphaproteobacteria</taxon>
        <taxon>Rhodospirillales</taxon>
        <taxon>Thalassospiraceae</taxon>
        <taxon>Thalassospira</taxon>
    </lineage>
</organism>
<proteinExistence type="predicted"/>
<reference evidence="1 2" key="1">
    <citation type="submission" date="2014-07" db="EMBL/GenBank/DDBJ databases">
        <title>Draft genome sequence of Thalassospira profundimaris PR54-5.</title>
        <authorList>
            <person name="Lai Q."/>
            <person name="Shao Z."/>
        </authorList>
    </citation>
    <scope>NUCLEOTIDE SEQUENCE [LARGE SCALE GENOMIC DNA]</scope>
    <source>
        <strain evidence="1 2">PR54-5</strain>
    </source>
</reference>
<comment type="caution">
    <text evidence="1">The sequence shown here is derived from an EMBL/GenBank/DDBJ whole genome shotgun (WGS) entry which is preliminary data.</text>
</comment>